<keyword evidence="3" id="KW-1185">Reference proteome</keyword>
<protein>
    <submittedName>
        <fullName evidence="2">Uncharacterized protein</fullName>
    </submittedName>
</protein>
<gene>
    <name evidence="2" type="ORF">NA56DRAFT_694513</name>
</gene>
<dbReference type="EMBL" id="KZ613527">
    <property type="protein sequence ID" value="PMD13797.1"/>
    <property type="molecule type" value="Genomic_DNA"/>
</dbReference>
<feature type="region of interest" description="Disordered" evidence="1">
    <location>
        <begin position="50"/>
        <end position="69"/>
    </location>
</feature>
<sequence>MSLERGYPIAALERRMHNANSHPAFRILRCIFYLKCSGFACPPITRRSTTSLSNRHWNGTSPHTTSLTSLTSSGQVVGLDLSSSPDTPNQPANSSGSFSLGGTEVLSVTLSHSPNGSGSVELHYGTFFTGLKDVTYDFQNGIITGNIDGRVLNPIGPSSSNLTFTDGRGPPNVKVSPELATSNFNASLHDIQTRILSNESFGSHLARSVPFPTDQVLDTLEFRQSSLDYSQDPGHSSNTEGSAGCIICTTEIAELLAVTLGNPVSPRHRACAVPVENLLVAGRLAVLLIRCACQMDPAAPPLRQLMGPAVPKSAFAARPAVACSLTVWHLDCAARLEVMSTEESVVDQVNIMMVDSVVTSAPLFVEPRDAARELVRTDCVCRLRMVALLLVVLEIPATRYLIVPARQDTKWNAHKVVVSTRRLFHSLIGQLGNLG</sequence>
<feature type="region of interest" description="Disordered" evidence="1">
    <location>
        <begin position="78"/>
        <end position="98"/>
    </location>
</feature>
<reference evidence="2 3" key="1">
    <citation type="submission" date="2016-05" db="EMBL/GenBank/DDBJ databases">
        <title>A degradative enzymes factory behind the ericoid mycorrhizal symbiosis.</title>
        <authorList>
            <consortium name="DOE Joint Genome Institute"/>
            <person name="Martino E."/>
            <person name="Morin E."/>
            <person name="Grelet G."/>
            <person name="Kuo A."/>
            <person name="Kohler A."/>
            <person name="Daghino S."/>
            <person name="Barry K."/>
            <person name="Choi C."/>
            <person name="Cichocki N."/>
            <person name="Clum A."/>
            <person name="Copeland A."/>
            <person name="Hainaut M."/>
            <person name="Haridas S."/>
            <person name="Labutti K."/>
            <person name="Lindquist E."/>
            <person name="Lipzen A."/>
            <person name="Khouja H.-R."/>
            <person name="Murat C."/>
            <person name="Ohm R."/>
            <person name="Olson A."/>
            <person name="Spatafora J."/>
            <person name="Veneault-Fourrey C."/>
            <person name="Henrissat B."/>
            <person name="Grigoriev I."/>
            <person name="Martin F."/>
            <person name="Perotto S."/>
        </authorList>
    </citation>
    <scope>NUCLEOTIDE SEQUENCE [LARGE SCALE GENOMIC DNA]</scope>
    <source>
        <strain evidence="2 3">UAMH 7357</strain>
    </source>
</reference>
<accession>A0A2J6PIE3</accession>
<feature type="compositionally biased region" description="Polar residues" evidence="1">
    <location>
        <begin position="81"/>
        <end position="98"/>
    </location>
</feature>
<dbReference type="Proteomes" id="UP000235672">
    <property type="component" value="Unassembled WGS sequence"/>
</dbReference>
<feature type="compositionally biased region" description="Polar residues" evidence="1">
    <location>
        <begin position="50"/>
        <end position="59"/>
    </location>
</feature>
<evidence type="ECO:0000313" key="3">
    <source>
        <dbReference type="Proteomes" id="UP000235672"/>
    </source>
</evidence>
<evidence type="ECO:0000313" key="2">
    <source>
        <dbReference type="EMBL" id="PMD13797.1"/>
    </source>
</evidence>
<organism evidence="2 3">
    <name type="scientific">Hyaloscypha hepaticicola</name>
    <dbReference type="NCBI Taxonomy" id="2082293"/>
    <lineage>
        <taxon>Eukaryota</taxon>
        <taxon>Fungi</taxon>
        <taxon>Dikarya</taxon>
        <taxon>Ascomycota</taxon>
        <taxon>Pezizomycotina</taxon>
        <taxon>Leotiomycetes</taxon>
        <taxon>Helotiales</taxon>
        <taxon>Hyaloscyphaceae</taxon>
        <taxon>Hyaloscypha</taxon>
    </lineage>
</organism>
<name>A0A2J6PIE3_9HELO</name>
<feature type="compositionally biased region" description="Low complexity" evidence="1">
    <location>
        <begin position="60"/>
        <end position="69"/>
    </location>
</feature>
<evidence type="ECO:0000256" key="1">
    <source>
        <dbReference type="SAM" id="MobiDB-lite"/>
    </source>
</evidence>
<dbReference type="AlphaFoldDB" id="A0A2J6PIE3"/>
<proteinExistence type="predicted"/>